<reference evidence="1" key="1">
    <citation type="submission" date="2021-06" db="EMBL/GenBank/DDBJ databases">
        <title>Parelaphostrongylus tenuis whole genome reference sequence.</title>
        <authorList>
            <person name="Garwood T.J."/>
            <person name="Larsen P.A."/>
            <person name="Fountain-Jones N.M."/>
            <person name="Garbe J.R."/>
            <person name="Macchietto M.G."/>
            <person name="Kania S.A."/>
            <person name="Gerhold R.W."/>
            <person name="Richards J.E."/>
            <person name="Wolf T.M."/>
        </authorList>
    </citation>
    <scope>NUCLEOTIDE SEQUENCE</scope>
    <source>
        <strain evidence="1">MNPRO001-30</strain>
        <tissue evidence="1">Meninges</tissue>
    </source>
</reference>
<comment type="caution">
    <text evidence="1">The sequence shown here is derived from an EMBL/GenBank/DDBJ whole genome shotgun (WGS) entry which is preliminary data.</text>
</comment>
<proteinExistence type="predicted"/>
<name>A0AAD5R4K9_PARTN</name>
<keyword evidence="2" id="KW-1185">Reference proteome</keyword>
<organism evidence="1 2">
    <name type="scientific">Parelaphostrongylus tenuis</name>
    <name type="common">Meningeal worm</name>
    <dbReference type="NCBI Taxonomy" id="148309"/>
    <lineage>
        <taxon>Eukaryota</taxon>
        <taxon>Metazoa</taxon>
        <taxon>Ecdysozoa</taxon>
        <taxon>Nematoda</taxon>
        <taxon>Chromadorea</taxon>
        <taxon>Rhabditida</taxon>
        <taxon>Rhabditina</taxon>
        <taxon>Rhabditomorpha</taxon>
        <taxon>Strongyloidea</taxon>
        <taxon>Metastrongylidae</taxon>
        <taxon>Parelaphostrongylus</taxon>
    </lineage>
</organism>
<evidence type="ECO:0000313" key="2">
    <source>
        <dbReference type="Proteomes" id="UP001196413"/>
    </source>
</evidence>
<dbReference type="Proteomes" id="UP001196413">
    <property type="component" value="Unassembled WGS sequence"/>
</dbReference>
<gene>
    <name evidence="1" type="ORF">KIN20_031053</name>
</gene>
<protein>
    <submittedName>
        <fullName evidence="1">Uncharacterized protein</fullName>
    </submittedName>
</protein>
<dbReference type="AlphaFoldDB" id="A0AAD5R4K9"/>
<accession>A0AAD5R4K9</accession>
<sequence length="97" mass="10771">MSILFFLGLPIMKVVNRMTYITIENGAFGETRTHIPLYPGASALIRCTTDALFAHHSLYATTPLSVSRQPSTGLPRALREADRTSVLDMVSNEYRKA</sequence>
<dbReference type="EMBL" id="JAHQIW010006603">
    <property type="protein sequence ID" value="KAJ1369567.1"/>
    <property type="molecule type" value="Genomic_DNA"/>
</dbReference>
<evidence type="ECO:0000313" key="1">
    <source>
        <dbReference type="EMBL" id="KAJ1369567.1"/>
    </source>
</evidence>